<dbReference type="GeneID" id="26628513"/>
<reference evidence="2 3" key="1">
    <citation type="journal article" date="2016" name="Genom Data">
        <title>Complete genome sequence of a giant Vibrio phage ValKK3 infecting Vibrio alginolyticus.</title>
        <authorList>
            <person name="Lal T.M."/>
            <person name="Sano M."/>
            <person name="Hatai K."/>
            <person name="Ransangan J."/>
        </authorList>
    </citation>
    <scope>NUCLEOTIDE SEQUENCE [LARGE SCALE GENOMIC DNA]</scope>
</reference>
<dbReference type="KEGG" id="vg:26628513"/>
<dbReference type="RefSeq" id="YP_009201290.1">
    <property type="nucleotide sequence ID" value="NC_028829.1"/>
</dbReference>
<organism evidence="2 3">
    <name type="scientific">Vibrio phage ValKK3</name>
    <dbReference type="NCBI Taxonomy" id="1610855"/>
    <lineage>
        <taxon>Viruses</taxon>
        <taxon>Duplodnaviria</taxon>
        <taxon>Heunggongvirae</taxon>
        <taxon>Uroviricota</taxon>
        <taxon>Caudoviricetes</taxon>
        <taxon>Pantevenvirales</taxon>
        <taxon>Straboviridae</taxon>
        <taxon>Schizotequatrovirus</taxon>
        <taxon>Schizotequatrovirus valkk3</taxon>
    </lineage>
</organism>
<proteinExistence type="predicted"/>
<keyword evidence="1" id="KW-1133">Transmembrane helix</keyword>
<dbReference type="Proteomes" id="UP000202888">
    <property type="component" value="Segment"/>
</dbReference>
<dbReference type="EMBL" id="KP671755">
    <property type="protein sequence ID" value="AJT61028.1"/>
    <property type="molecule type" value="Genomic_DNA"/>
</dbReference>
<keyword evidence="1" id="KW-0812">Transmembrane</keyword>
<accession>A0A0D4DBV6</accession>
<name>A0A0D4DBV6_9CAUD</name>
<keyword evidence="3" id="KW-1185">Reference proteome</keyword>
<evidence type="ECO:0000313" key="3">
    <source>
        <dbReference type="Proteomes" id="UP000202888"/>
    </source>
</evidence>
<sequence length="98" mass="11567">MIKFNQWFRTALPISKRKIKTIQRSEIGTVVSIEPDRMDSMRGLTAQHKQITSMFVVTLLLFLIGFFCSSLVSLFLSFLIFIYVFVKSFMRHRNKRND</sequence>
<keyword evidence="1" id="KW-0472">Membrane</keyword>
<evidence type="ECO:0000256" key="1">
    <source>
        <dbReference type="SAM" id="Phobius"/>
    </source>
</evidence>
<evidence type="ECO:0000313" key="2">
    <source>
        <dbReference type="EMBL" id="AJT61028.1"/>
    </source>
</evidence>
<protein>
    <submittedName>
        <fullName evidence="2">Uncharacterized protein</fullName>
    </submittedName>
</protein>
<feature type="transmembrane region" description="Helical" evidence="1">
    <location>
        <begin position="59"/>
        <end position="86"/>
    </location>
</feature>